<dbReference type="Pfam" id="PF10066">
    <property type="entry name" value="DUF2304"/>
    <property type="match status" value="1"/>
</dbReference>
<comment type="caution">
    <text evidence="3">The sequence shown here is derived from an EMBL/GenBank/DDBJ whole genome shotgun (WGS) entry which is preliminary data.</text>
</comment>
<keyword evidence="2" id="KW-0812">Transmembrane</keyword>
<protein>
    <submittedName>
        <fullName evidence="3">DUF2304 domain-containing protein</fullName>
    </submittedName>
</protein>
<evidence type="ECO:0000256" key="1">
    <source>
        <dbReference type="SAM" id="Coils"/>
    </source>
</evidence>
<sequence>MQPALYTGLQLRAQLFVVGLGVLLLLFILNQVRRKNIREEYSLLWILSAVVMLLSATFIRSVERLSHLIGIYYPPAFLFLIAILIVLMLQYHFSTVISTLREQNKNLTQDLGILEAEVRDLRRALDRSSTQA</sequence>
<name>A0A538TVX6_UNCEI</name>
<keyword evidence="1" id="KW-0175">Coiled coil</keyword>
<evidence type="ECO:0000256" key="2">
    <source>
        <dbReference type="SAM" id="Phobius"/>
    </source>
</evidence>
<evidence type="ECO:0000313" key="4">
    <source>
        <dbReference type="Proteomes" id="UP000319771"/>
    </source>
</evidence>
<proteinExistence type="predicted"/>
<organism evidence="3 4">
    <name type="scientific">Eiseniibacteriota bacterium</name>
    <dbReference type="NCBI Taxonomy" id="2212470"/>
    <lineage>
        <taxon>Bacteria</taxon>
        <taxon>Candidatus Eiseniibacteriota</taxon>
    </lineage>
</organism>
<feature type="transmembrane region" description="Helical" evidence="2">
    <location>
        <begin position="12"/>
        <end position="29"/>
    </location>
</feature>
<keyword evidence="2" id="KW-0472">Membrane</keyword>
<dbReference type="Proteomes" id="UP000319771">
    <property type="component" value="Unassembled WGS sequence"/>
</dbReference>
<feature type="transmembrane region" description="Helical" evidence="2">
    <location>
        <begin position="41"/>
        <end position="59"/>
    </location>
</feature>
<dbReference type="EMBL" id="VBPB01000413">
    <property type="protein sequence ID" value="TMQ67775.1"/>
    <property type="molecule type" value="Genomic_DNA"/>
</dbReference>
<gene>
    <name evidence="3" type="ORF">E6K81_16995</name>
</gene>
<keyword evidence="2" id="KW-1133">Transmembrane helix</keyword>
<accession>A0A538TVX6</accession>
<feature type="transmembrane region" description="Helical" evidence="2">
    <location>
        <begin position="71"/>
        <end position="91"/>
    </location>
</feature>
<feature type="coiled-coil region" evidence="1">
    <location>
        <begin position="97"/>
        <end position="131"/>
    </location>
</feature>
<dbReference type="AlphaFoldDB" id="A0A538TVX6"/>
<evidence type="ECO:0000313" key="3">
    <source>
        <dbReference type="EMBL" id="TMQ67775.1"/>
    </source>
</evidence>
<dbReference type="InterPro" id="IPR019277">
    <property type="entry name" value="DUF2304"/>
</dbReference>
<reference evidence="3 4" key="1">
    <citation type="journal article" date="2019" name="Nat. Microbiol.">
        <title>Mediterranean grassland soil C-N compound turnover is dependent on rainfall and depth, and is mediated by genomically divergent microorganisms.</title>
        <authorList>
            <person name="Diamond S."/>
            <person name="Andeer P.F."/>
            <person name="Li Z."/>
            <person name="Crits-Christoph A."/>
            <person name="Burstein D."/>
            <person name="Anantharaman K."/>
            <person name="Lane K.R."/>
            <person name="Thomas B.C."/>
            <person name="Pan C."/>
            <person name="Northen T.R."/>
            <person name="Banfield J.F."/>
        </authorList>
    </citation>
    <scope>NUCLEOTIDE SEQUENCE [LARGE SCALE GENOMIC DNA]</scope>
    <source>
        <strain evidence="3">WS_11</strain>
    </source>
</reference>